<comment type="caution">
    <text evidence="9">The sequence shown here is derived from an EMBL/GenBank/DDBJ whole genome shotgun (WGS) entry which is preliminary data.</text>
</comment>
<evidence type="ECO:0000256" key="5">
    <source>
        <dbReference type="ARBA" id="ARBA00022741"/>
    </source>
</evidence>
<evidence type="ECO:0000313" key="14">
    <source>
        <dbReference type="Proteomes" id="UP000094869"/>
    </source>
</evidence>
<dbReference type="PATRIC" id="fig|1432052.4.peg.1447"/>
<dbReference type="EMBL" id="MEHD01000015">
    <property type="protein sequence ID" value="ODR59245.1"/>
    <property type="molecule type" value="Genomic_DNA"/>
</dbReference>
<evidence type="ECO:0000256" key="7">
    <source>
        <dbReference type="ARBA" id="ARBA00022840"/>
    </source>
</evidence>
<accession>A0A1E3AAG9</accession>
<dbReference type="InterPro" id="IPR004654">
    <property type="entry name" value="ROK_glcA"/>
</dbReference>
<dbReference type="GO" id="GO:0006096">
    <property type="term" value="P:glycolytic process"/>
    <property type="evidence" value="ECO:0007669"/>
    <property type="project" value="InterPro"/>
</dbReference>
<dbReference type="PROSITE" id="PS01125">
    <property type="entry name" value="ROK"/>
    <property type="match status" value="1"/>
</dbReference>
<dbReference type="EMBL" id="MCGH01000002">
    <property type="protein sequence ID" value="ODM05401.1"/>
    <property type="molecule type" value="Genomic_DNA"/>
</dbReference>
<dbReference type="Proteomes" id="UP000094869">
    <property type="component" value="Unassembled WGS sequence"/>
</dbReference>
<dbReference type="AlphaFoldDB" id="A0A1E3AAG9"/>
<keyword evidence="5" id="KW-0547">Nucleotide-binding</keyword>
<dbReference type="SUPFAM" id="SSF53067">
    <property type="entry name" value="Actin-like ATPase domain"/>
    <property type="match status" value="1"/>
</dbReference>
<dbReference type="EC" id="2.7.1.2" evidence="2"/>
<evidence type="ECO:0000313" key="11">
    <source>
        <dbReference type="EMBL" id="ODR59245.1"/>
    </source>
</evidence>
<evidence type="ECO:0000313" key="9">
    <source>
        <dbReference type="EMBL" id="ODM05401.1"/>
    </source>
</evidence>
<dbReference type="Proteomes" id="UP000094271">
    <property type="component" value="Unassembled WGS sequence"/>
</dbReference>
<dbReference type="EMBL" id="MEHA01000006">
    <property type="protein sequence ID" value="ODR52489.1"/>
    <property type="molecule type" value="Genomic_DNA"/>
</dbReference>
<dbReference type="PANTHER" id="PTHR18964">
    <property type="entry name" value="ROK (REPRESSOR, ORF, KINASE) FAMILY"/>
    <property type="match status" value="1"/>
</dbReference>
<dbReference type="InterPro" id="IPR000600">
    <property type="entry name" value="ROK"/>
</dbReference>
<evidence type="ECO:0000256" key="4">
    <source>
        <dbReference type="ARBA" id="ARBA00022679"/>
    </source>
</evidence>
<organism evidence="9 12">
    <name type="scientific">Eisenbergiella tayi</name>
    <dbReference type="NCBI Taxonomy" id="1432052"/>
    <lineage>
        <taxon>Bacteria</taxon>
        <taxon>Bacillati</taxon>
        <taxon>Bacillota</taxon>
        <taxon>Clostridia</taxon>
        <taxon>Lachnospirales</taxon>
        <taxon>Lachnospiraceae</taxon>
        <taxon>Eisenbergiella</taxon>
    </lineage>
</organism>
<keyword evidence="14" id="KW-1185">Reference proteome</keyword>
<evidence type="ECO:0000256" key="1">
    <source>
        <dbReference type="ARBA" id="ARBA00006479"/>
    </source>
</evidence>
<dbReference type="GO" id="GO:0005524">
    <property type="term" value="F:ATP binding"/>
    <property type="evidence" value="ECO:0007669"/>
    <property type="project" value="UniProtKB-KW"/>
</dbReference>
<evidence type="ECO:0000313" key="12">
    <source>
        <dbReference type="Proteomes" id="UP000094067"/>
    </source>
</evidence>
<evidence type="ECO:0000256" key="8">
    <source>
        <dbReference type="ARBA" id="ARBA00032386"/>
    </source>
</evidence>
<dbReference type="GO" id="GO:0005737">
    <property type="term" value="C:cytoplasm"/>
    <property type="evidence" value="ECO:0007669"/>
    <property type="project" value="InterPro"/>
</dbReference>
<evidence type="ECO:0000313" key="10">
    <source>
        <dbReference type="EMBL" id="ODR52489.1"/>
    </source>
</evidence>
<sequence>MAKYCFGVDVGGTTVKLGCFDTEGTLLEKWEIHTRTENSGEAILPDVADSILDKMKEREIAREDVVGVGIGAPGPIDGEGTVYNAVNLGWGTFSIKNRLQSLLNIPVEAGNDANVAALGEMWKGGGQGHKNLVAVTLGTGVGGGIIADGKILSGTTGAAGEIGHIHVMDGESERCNCGNYGCLEQYTSATGIVRLAKRRLEEDDKPSALRNNPNISAKAVFDAVKEGDELAIEVAERFGEILGKELANIAGVVNPEIFVIGGGVSKAGPILLDFIQKNYIPYVFAGSRGALFALATLGNDAGIYGAAKMVLD</sequence>
<keyword evidence="6 9" id="KW-0418">Kinase</keyword>
<keyword evidence="4 9" id="KW-0808">Transferase</keyword>
<evidence type="ECO:0000256" key="2">
    <source>
        <dbReference type="ARBA" id="ARBA00012323"/>
    </source>
</evidence>
<dbReference type="Gene3D" id="3.30.420.40">
    <property type="match status" value="2"/>
</dbReference>
<dbReference type="Proteomes" id="UP000094067">
    <property type="component" value="Unassembled WGS sequence"/>
</dbReference>
<reference evidence="9 12" key="1">
    <citation type="submission" date="2016-07" db="EMBL/GenBank/DDBJ databases">
        <title>Characterization of isolates of Eisenbergiella tayi derived from blood cultures, using whole genome sequencing.</title>
        <authorList>
            <person name="Burdz T."/>
            <person name="Wiebe D."/>
            <person name="Huynh C."/>
            <person name="Bernard K."/>
        </authorList>
    </citation>
    <scope>NUCLEOTIDE SEQUENCE [LARGE SCALE GENOMIC DNA]</scope>
    <source>
        <strain evidence="9 12">NML 110608</strain>
    </source>
</reference>
<reference evidence="11 14" key="2">
    <citation type="submission" date="2016-08" db="EMBL/GenBank/DDBJ databases">
        <title>Characterization of Isolates of Eisenbergiella tayi Derived from Blood Cultures, Using Whole Genome Sequencing.</title>
        <authorList>
            <person name="Bernier A.-M."/>
            <person name="Burdz T."/>
            <person name="Wiebe D."/>
            <person name="Bernard K."/>
        </authorList>
    </citation>
    <scope>NUCLEOTIDE SEQUENCE [LARGE SCALE GENOMIC DNA]</scope>
    <source>
        <strain evidence="11 14">NML120146</strain>
    </source>
</reference>
<dbReference type="OrthoDB" id="9810372at2"/>
<dbReference type="InterPro" id="IPR043129">
    <property type="entry name" value="ATPase_NBD"/>
</dbReference>
<comment type="similarity">
    <text evidence="1">Belongs to the ROK (NagC/XylR) family.</text>
</comment>
<dbReference type="RefSeq" id="WP_069151681.1">
    <property type="nucleotide sequence ID" value="NZ_BAABXS010000002.1"/>
</dbReference>
<protein>
    <recommendedName>
        <fullName evidence="3">Glucokinase</fullName>
        <ecNumber evidence="2">2.7.1.2</ecNumber>
    </recommendedName>
    <alternativeName>
        <fullName evidence="8">Glucose kinase</fullName>
    </alternativeName>
</protein>
<dbReference type="PANTHER" id="PTHR18964:SF149">
    <property type="entry name" value="BIFUNCTIONAL UDP-N-ACETYLGLUCOSAMINE 2-EPIMERASE_N-ACETYLMANNOSAMINE KINASE"/>
    <property type="match status" value="1"/>
</dbReference>
<evidence type="ECO:0000256" key="6">
    <source>
        <dbReference type="ARBA" id="ARBA00022777"/>
    </source>
</evidence>
<evidence type="ECO:0000313" key="13">
    <source>
        <dbReference type="Proteomes" id="UP000094271"/>
    </source>
</evidence>
<keyword evidence="7" id="KW-0067">ATP-binding</keyword>
<name>A0A1E3AAG9_9FIRM</name>
<evidence type="ECO:0000256" key="3">
    <source>
        <dbReference type="ARBA" id="ARBA00014701"/>
    </source>
</evidence>
<proteinExistence type="inferred from homology"/>
<dbReference type="NCBIfam" id="TIGR00744">
    <property type="entry name" value="ROK_glcA_fam"/>
    <property type="match status" value="1"/>
</dbReference>
<reference evidence="10 13" key="3">
    <citation type="submission" date="2016-08" db="EMBL/GenBank/DDBJ databases">
        <authorList>
            <person name="Seilhamer J.J."/>
        </authorList>
    </citation>
    <scope>NUCLEOTIDE SEQUENCE [LARGE SCALE GENOMIC DNA]</scope>
    <source>
        <strain evidence="10 13">NML150140-1</strain>
    </source>
</reference>
<dbReference type="Pfam" id="PF00480">
    <property type="entry name" value="ROK"/>
    <property type="match status" value="1"/>
</dbReference>
<dbReference type="GO" id="GO:0004340">
    <property type="term" value="F:glucokinase activity"/>
    <property type="evidence" value="ECO:0007669"/>
    <property type="project" value="UniProtKB-EC"/>
</dbReference>
<dbReference type="InterPro" id="IPR049874">
    <property type="entry name" value="ROK_cs"/>
</dbReference>
<gene>
    <name evidence="9" type="primary">glcK_1</name>
    <name evidence="10" type="ORF">BEI59_10660</name>
    <name evidence="9" type="ORF">BEI61_01289</name>
    <name evidence="11" type="ORF">BEI63_06925</name>
</gene>